<organism evidence="1 2">
    <name type="scientific">Rubroshorea leprosula</name>
    <dbReference type="NCBI Taxonomy" id="152421"/>
    <lineage>
        <taxon>Eukaryota</taxon>
        <taxon>Viridiplantae</taxon>
        <taxon>Streptophyta</taxon>
        <taxon>Embryophyta</taxon>
        <taxon>Tracheophyta</taxon>
        <taxon>Spermatophyta</taxon>
        <taxon>Magnoliopsida</taxon>
        <taxon>eudicotyledons</taxon>
        <taxon>Gunneridae</taxon>
        <taxon>Pentapetalae</taxon>
        <taxon>rosids</taxon>
        <taxon>malvids</taxon>
        <taxon>Malvales</taxon>
        <taxon>Dipterocarpaceae</taxon>
        <taxon>Rubroshorea</taxon>
    </lineage>
</organism>
<accession>A0AAV5MUT6</accession>
<evidence type="ECO:0000313" key="2">
    <source>
        <dbReference type="Proteomes" id="UP001054252"/>
    </source>
</evidence>
<reference evidence="1 2" key="1">
    <citation type="journal article" date="2021" name="Commun. Biol.">
        <title>The genome of Shorea leprosula (Dipterocarpaceae) highlights the ecological relevance of drought in aseasonal tropical rainforests.</title>
        <authorList>
            <person name="Ng K.K.S."/>
            <person name="Kobayashi M.J."/>
            <person name="Fawcett J.A."/>
            <person name="Hatakeyama M."/>
            <person name="Paape T."/>
            <person name="Ng C.H."/>
            <person name="Ang C.C."/>
            <person name="Tnah L.H."/>
            <person name="Lee C.T."/>
            <person name="Nishiyama T."/>
            <person name="Sese J."/>
            <person name="O'Brien M.J."/>
            <person name="Copetti D."/>
            <person name="Mohd Noor M.I."/>
            <person name="Ong R.C."/>
            <person name="Putra M."/>
            <person name="Sireger I.Z."/>
            <person name="Indrioko S."/>
            <person name="Kosugi Y."/>
            <person name="Izuno A."/>
            <person name="Isagi Y."/>
            <person name="Lee S.L."/>
            <person name="Shimizu K.K."/>
        </authorList>
    </citation>
    <scope>NUCLEOTIDE SEQUENCE [LARGE SCALE GENOMIC DNA]</scope>
    <source>
        <strain evidence="1">214</strain>
    </source>
</reference>
<proteinExistence type="predicted"/>
<name>A0AAV5MUT6_9ROSI</name>
<dbReference type="Proteomes" id="UP001054252">
    <property type="component" value="Unassembled WGS sequence"/>
</dbReference>
<comment type="caution">
    <text evidence="1">The sequence shown here is derived from an EMBL/GenBank/DDBJ whole genome shotgun (WGS) entry which is preliminary data.</text>
</comment>
<protein>
    <submittedName>
        <fullName evidence="1">Uncharacterized protein</fullName>
    </submittedName>
</protein>
<dbReference type="EMBL" id="BPVZ01000779">
    <property type="protein sequence ID" value="GKV52608.1"/>
    <property type="molecule type" value="Genomic_DNA"/>
</dbReference>
<keyword evidence="2" id="KW-1185">Reference proteome</keyword>
<evidence type="ECO:0000313" key="1">
    <source>
        <dbReference type="EMBL" id="GKV52608.1"/>
    </source>
</evidence>
<sequence>MLLVSRQVPVSKQYWRKRIGPSLADRSRVELALLPRLSLTRLSRTQSLFLFGGSFVLHSLAIIRRERSNKAGVANHMDKPLPASARIDRAGEAQRGWMSERLKESVLKTEIRTNRIDSTYMIDGMGSLCYDVDVCYYLVRTLSPFRYLPLPLYRLGKGRVDYLWGAKSKISVVL</sequence>
<dbReference type="AlphaFoldDB" id="A0AAV5MUT6"/>
<gene>
    <name evidence="1" type="ORF">SLEP1_g59184</name>
</gene>